<name>A0ABS2MA67_9ACTN</name>
<reference evidence="3 4" key="1">
    <citation type="submission" date="2021-01" db="EMBL/GenBank/DDBJ databases">
        <title>Sequencing the genomes of 1000 actinobacteria strains.</title>
        <authorList>
            <person name="Klenk H.-P."/>
        </authorList>
    </citation>
    <scope>NUCLEOTIDE SEQUENCE [LARGE SCALE GENOMIC DNA]</scope>
    <source>
        <strain evidence="3 4">DSM 18239</strain>
    </source>
</reference>
<dbReference type="InterPro" id="IPR043143">
    <property type="entry name" value="Mal/L-sulf/L-lact_DH-like_NADP"/>
</dbReference>
<protein>
    <submittedName>
        <fullName evidence="3">LDH2 family malate/lactate/ureidoglycolate dehydrogenase</fullName>
    </submittedName>
</protein>
<comment type="similarity">
    <text evidence="1">Belongs to the LDH2/MDH2 oxidoreductase family.</text>
</comment>
<dbReference type="Gene3D" id="3.30.1370.60">
    <property type="entry name" value="Hypothetical oxidoreductase yiak, domain 2"/>
    <property type="match status" value="1"/>
</dbReference>
<dbReference type="EMBL" id="JAFBBZ010000001">
    <property type="protein sequence ID" value="MBM7508064.1"/>
    <property type="molecule type" value="Genomic_DNA"/>
</dbReference>
<keyword evidence="4" id="KW-1185">Reference proteome</keyword>
<dbReference type="SUPFAM" id="SSF89733">
    <property type="entry name" value="L-sulfolactate dehydrogenase-like"/>
    <property type="match status" value="1"/>
</dbReference>
<organism evidence="3 4">
    <name type="scientific">Nocardioides salarius</name>
    <dbReference type="NCBI Taxonomy" id="374513"/>
    <lineage>
        <taxon>Bacteria</taxon>
        <taxon>Bacillati</taxon>
        <taxon>Actinomycetota</taxon>
        <taxon>Actinomycetes</taxon>
        <taxon>Propionibacteriales</taxon>
        <taxon>Nocardioidaceae</taxon>
        <taxon>Nocardioides</taxon>
    </lineage>
</organism>
<dbReference type="PANTHER" id="PTHR11091">
    <property type="entry name" value="OXIDOREDUCTASE-RELATED"/>
    <property type="match status" value="1"/>
</dbReference>
<dbReference type="InterPro" id="IPR036111">
    <property type="entry name" value="Mal/L-sulfo/L-lacto_DH-like_sf"/>
</dbReference>
<dbReference type="PANTHER" id="PTHR11091:SF0">
    <property type="entry name" value="MALATE DEHYDROGENASE"/>
    <property type="match status" value="1"/>
</dbReference>
<dbReference type="InterPro" id="IPR043144">
    <property type="entry name" value="Mal/L-sulf/L-lact_DH-like_ah"/>
</dbReference>
<dbReference type="Gene3D" id="1.10.1530.10">
    <property type="match status" value="1"/>
</dbReference>
<evidence type="ECO:0000313" key="4">
    <source>
        <dbReference type="Proteomes" id="UP000732378"/>
    </source>
</evidence>
<dbReference type="RefSeq" id="WP_193669840.1">
    <property type="nucleotide sequence ID" value="NZ_JACDTV010000010.1"/>
</dbReference>
<dbReference type="InterPro" id="IPR003767">
    <property type="entry name" value="Malate/L-lactate_DH-like"/>
</dbReference>
<evidence type="ECO:0000256" key="1">
    <source>
        <dbReference type="ARBA" id="ARBA00006056"/>
    </source>
</evidence>
<keyword evidence="2" id="KW-0560">Oxidoreductase</keyword>
<gene>
    <name evidence="3" type="ORF">JOE61_001878</name>
</gene>
<dbReference type="Pfam" id="PF02615">
    <property type="entry name" value="Ldh_2"/>
    <property type="match status" value="1"/>
</dbReference>
<accession>A0ABS2MA67</accession>
<sequence>MKIRIAEARALVADVMSTYGYDAEQSAIISDHLIDTELRGFSQGGLARAVTLTERLDDSEPFGPITTIQETVSSLAIDGGDQAGYIVARELTERLIDKCETSAAVVGTARNTWCTGMFSYYLEILAAAGLMGFIASSGGPYVAPYGASEARFGTNPVAFGFPTDKDPVIWDIGTSSLMLADLTIAKKHGAELPTGLAFTASGETTTDPSAVLDGGTITTWGGHKGSGLALAAQLLGMMAGSAIAPPWLTDMGFFMFVVDPAALSPDFPARASEFVEIMHATRPVDRDQPVRVPFERSIALREQMRAAGEFEVEDRFVEALRGAASRRPA</sequence>
<evidence type="ECO:0000313" key="3">
    <source>
        <dbReference type="EMBL" id="MBM7508064.1"/>
    </source>
</evidence>
<dbReference type="Proteomes" id="UP000732378">
    <property type="component" value="Unassembled WGS sequence"/>
</dbReference>
<evidence type="ECO:0000256" key="2">
    <source>
        <dbReference type="ARBA" id="ARBA00023002"/>
    </source>
</evidence>
<proteinExistence type="inferred from homology"/>
<comment type="caution">
    <text evidence="3">The sequence shown here is derived from an EMBL/GenBank/DDBJ whole genome shotgun (WGS) entry which is preliminary data.</text>
</comment>